<name>A0A1F4ZX13_9BACT</name>
<evidence type="ECO:0008006" key="5">
    <source>
        <dbReference type="Google" id="ProtNLM"/>
    </source>
</evidence>
<evidence type="ECO:0000256" key="1">
    <source>
        <dbReference type="SAM" id="Coils"/>
    </source>
</evidence>
<gene>
    <name evidence="3" type="ORF">A2397_06015</name>
</gene>
<feature type="coiled-coil region" evidence="1">
    <location>
        <begin position="42"/>
        <end position="85"/>
    </location>
</feature>
<keyword evidence="1" id="KW-0175">Coiled coil</keyword>
<proteinExistence type="predicted"/>
<reference evidence="3 4" key="1">
    <citation type="journal article" date="2016" name="Nat. Commun.">
        <title>Thousands of microbial genomes shed light on interconnected biogeochemical processes in an aquifer system.</title>
        <authorList>
            <person name="Anantharaman K."/>
            <person name="Brown C.T."/>
            <person name="Hug L.A."/>
            <person name="Sharon I."/>
            <person name="Castelle C.J."/>
            <person name="Probst A.J."/>
            <person name="Thomas B.C."/>
            <person name="Singh A."/>
            <person name="Wilkins M.J."/>
            <person name="Karaoz U."/>
            <person name="Brodie E.L."/>
            <person name="Williams K.H."/>
            <person name="Hubbard S.S."/>
            <person name="Banfield J.F."/>
        </authorList>
    </citation>
    <scope>NUCLEOTIDE SEQUENCE [LARGE SCALE GENOMIC DNA]</scope>
</reference>
<evidence type="ECO:0000313" key="4">
    <source>
        <dbReference type="Proteomes" id="UP000176424"/>
    </source>
</evidence>
<dbReference type="AlphaFoldDB" id="A0A1F4ZX13"/>
<organism evidence="3 4">
    <name type="scientific">Candidatus Amesbacteria bacterium RIFOXYB1_FULL_44_23</name>
    <dbReference type="NCBI Taxonomy" id="1797263"/>
    <lineage>
        <taxon>Bacteria</taxon>
        <taxon>Candidatus Amesiibacteriota</taxon>
    </lineage>
</organism>
<protein>
    <recommendedName>
        <fullName evidence="5">DUF5667 domain-containing protein</fullName>
    </recommendedName>
</protein>
<evidence type="ECO:0000313" key="3">
    <source>
        <dbReference type="EMBL" id="OGD09944.1"/>
    </source>
</evidence>
<feature type="signal peptide" evidence="2">
    <location>
        <begin position="1"/>
        <end position="24"/>
    </location>
</feature>
<comment type="caution">
    <text evidence="3">The sequence shown here is derived from an EMBL/GenBank/DDBJ whole genome shotgun (WGS) entry which is preliminary data.</text>
</comment>
<dbReference type="EMBL" id="MEXR01000018">
    <property type="protein sequence ID" value="OGD09944.1"/>
    <property type="molecule type" value="Genomic_DNA"/>
</dbReference>
<feature type="chain" id="PRO_5009516105" description="DUF5667 domain-containing protein" evidence="2">
    <location>
        <begin position="25"/>
        <end position="255"/>
    </location>
</feature>
<dbReference type="STRING" id="1797263.A2397_06015"/>
<evidence type="ECO:0000256" key="2">
    <source>
        <dbReference type="SAM" id="SignalP"/>
    </source>
</evidence>
<feature type="coiled-coil region" evidence="1">
    <location>
        <begin position="172"/>
        <end position="199"/>
    </location>
</feature>
<accession>A0A1F4ZX13</accession>
<sequence>MKKSITIALVFAIALTTLVMPAQALESSTGSANPAKTRLEELKRIREEKAAALKARIEEKKQTRVENMEQKREDFQARLAQVKDAVKQRVLGALDKAIQNINARWTEHFKNVLEHLTKITDKLKLLAQDQNNTAALKAIEDIYTLISKTEAAVEAQAAKIYEVDLTDETKFKEEAQATREELRTDLEALRTQIKDIREDIRSVFLSLRPATTPKATPSVTITPTTTIVPTVTIAPTVTVTPTATIIPTATVTPTP</sequence>
<keyword evidence="2" id="KW-0732">Signal</keyword>
<dbReference type="Proteomes" id="UP000176424">
    <property type="component" value="Unassembled WGS sequence"/>
</dbReference>